<accession>A0A6G4R4F9</accession>
<feature type="non-terminal residue" evidence="1">
    <location>
        <position position="78"/>
    </location>
</feature>
<dbReference type="AlphaFoldDB" id="A0A6G4R4F9"/>
<comment type="caution">
    <text evidence="1">The sequence shown here is derived from an EMBL/GenBank/DDBJ whole genome shotgun (WGS) entry which is preliminary data.</text>
</comment>
<dbReference type="EMBL" id="JAAKGT010000026">
    <property type="protein sequence ID" value="NGM52682.1"/>
    <property type="molecule type" value="Genomic_DNA"/>
</dbReference>
<gene>
    <name evidence="1" type="ORF">G5B46_24015</name>
</gene>
<sequence>MGVQPVTALPHSHFQPLVAEATGMFQEAGEAARVVARQVAANARVAAAIGERLRASPPRAVVTCARGSSDHAATFAKY</sequence>
<evidence type="ECO:0000313" key="1">
    <source>
        <dbReference type="EMBL" id="NGM52682.1"/>
    </source>
</evidence>
<proteinExistence type="predicted"/>
<reference evidence="1" key="1">
    <citation type="submission" date="2020-02" db="EMBL/GenBank/DDBJ databases">
        <authorList>
            <person name="Gao J."/>
            <person name="Sun J."/>
        </authorList>
    </citation>
    <scope>NUCLEOTIDE SEQUENCE</scope>
    <source>
        <strain evidence="1">602-2</strain>
    </source>
</reference>
<name>A0A6G4R4F9_9CAUL</name>
<organism evidence="1">
    <name type="scientific">Caulobacter sp. 602-2</name>
    <dbReference type="NCBI Taxonomy" id="2710887"/>
    <lineage>
        <taxon>Bacteria</taxon>
        <taxon>Pseudomonadati</taxon>
        <taxon>Pseudomonadota</taxon>
        <taxon>Alphaproteobacteria</taxon>
        <taxon>Caulobacterales</taxon>
        <taxon>Caulobacteraceae</taxon>
        <taxon>Caulobacter</taxon>
    </lineage>
</organism>
<protein>
    <submittedName>
        <fullName evidence="1">Iron dicitrate transport regulator FecR</fullName>
    </submittedName>
</protein>